<comment type="subcellular location">
    <subcellularLocation>
        <location evidence="1">Cytoplasm</location>
    </subcellularLocation>
</comment>
<evidence type="ECO:0000259" key="4">
    <source>
        <dbReference type="PROSITE" id="PS50003"/>
    </source>
</evidence>
<feature type="compositionally biased region" description="Polar residues" evidence="3">
    <location>
        <begin position="358"/>
        <end position="374"/>
    </location>
</feature>
<proteinExistence type="predicted"/>
<feature type="compositionally biased region" description="Low complexity" evidence="3">
    <location>
        <begin position="334"/>
        <end position="347"/>
    </location>
</feature>
<dbReference type="Gene3D" id="2.30.29.30">
    <property type="entry name" value="Pleckstrin-homology domain (PH domain)/Phosphotyrosine-binding domain (PTB)"/>
    <property type="match status" value="1"/>
</dbReference>
<dbReference type="AlphaFoldDB" id="A0ABD1ENX2"/>
<dbReference type="SUPFAM" id="SSF50729">
    <property type="entry name" value="PH domain-like"/>
    <property type="match status" value="1"/>
</dbReference>
<dbReference type="GO" id="GO:0005737">
    <property type="term" value="C:cytoplasm"/>
    <property type="evidence" value="ECO:0007669"/>
    <property type="project" value="UniProtKB-SubCell"/>
</dbReference>
<accession>A0ABD1ENX2</accession>
<feature type="region of interest" description="Disordered" evidence="3">
    <location>
        <begin position="329"/>
        <end position="376"/>
    </location>
</feature>
<name>A0ABD1ENX2_HYPHA</name>
<gene>
    <name evidence="5" type="ORF">ABEB36_008165</name>
</gene>
<keyword evidence="6" id="KW-1185">Reference proteome</keyword>
<keyword evidence="2" id="KW-0963">Cytoplasm</keyword>
<evidence type="ECO:0000256" key="1">
    <source>
        <dbReference type="ARBA" id="ARBA00004496"/>
    </source>
</evidence>
<feature type="domain" description="PH" evidence="4">
    <location>
        <begin position="927"/>
        <end position="1026"/>
    </location>
</feature>
<dbReference type="InterPro" id="IPR057288">
    <property type="entry name" value="PH_PLEKHM2"/>
</dbReference>
<dbReference type="EMBL" id="JBDJPC010000006">
    <property type="protein sequence ID" value="KAL1497160.1"/>
    <property type="molecule type" value="Genomic_DNA"/>
</dbReference>
<dbReference type="PANTHER" id="PTHR46556">
    <property type="entry name" value="PLECKSTRIN HOMOLOGY DOMAIN-CONTAINING FAMILY M MEMBER 2"/>
    <property type="match status" value="1"/>
</dbReference>
<dbReference type="InterPro" id="IPR053015">
    <property type="entry name" value="PH_domain-containing_M2"/>
</dbReference>
<dbReference type="PROSITE" id="PS50003">
    <property type="entry name" value="PH_DOMAIN"/>
    <property type="match status" value="1"/>
</dbReference>
<feature type="region of interest" description="Disordered" evidence="3">
    <location>
        <begin position="53"/>
        <end position="79"/>
    </location>
</feature>
<evidence type="ECO:0000256" key="3">
    <source>
        <dbReference type="SAM" id="MobiDB-lite"/>
    </source>
</evidence>
<evidence type="ECO:0000313" key="5">
    <source>
        <dbReference type="EMBL" id="KAL1497160.1"/>
    </source>
</evidence>
<reference evidence="5 6" key="1">
    <citation type="submission" date="2024-05" db="EMBL/GenBank/DDBJ databases">
        <title>Genetic variation in Jamaican populations of the coffee berry borer (Hypothenemus hampei).</title>
        <authorList>
            <person name="Errbii M."/>
            <person name="Myrie A."/>
        </authorList>
    </citation>
    <scope>NUCLEOTIDE SEQUENCE [LARGE SCALE GENOMIC DNA]</scope>
    <source>
        <strain evidence="5">JA-Hopewell-2020-01-JO</strain>
        <tissue evidence="5">Whole body</tissue>
    </source>
</reference>
<dbReference type="Pfam" id="PF23142">
    <property type="entry name" value="PH_PLEKHM2"/>
    <property type="match status" value="1"/>
</dbReference>
<evidence type="ECO:0000313" key="6">
    <source>
        <dbReference type="Proteomes" id="UP001566132"/>
    </source>
</evidence>
<dbReference type="CDD" id="cd13309">
    <property type="entry name" value="PH_SKIP"/>
    <property type="match status" value="1"/>
</dbReference>
<dbReference type="InterPro" id="IPR011993">
    <property type="entry name" value="PH-like_dom_sf"/>
</dbReference>
<dbReference type="PANTHER" id="PTHR46556:SF1">
    <property type="entry name" value="PLECKSTRIN HOMOLOGY DOMAIN-CONTAINING FAMILY M MEMBER 2"/>
    <property type="match status" value="1"/>
</dbReference>
<dbReference type="Proteomes" id="UP001566132">
    <property type="component" value="Unassembled WGS sequence"/>
</dbReference>
<organism evidence="5 6">
    <name type="scientific">Hypothenemus hampei</name>
    <name type="common">Coffee berry borer</name>
    <dbReference type="NCBI Taxonomy" id="57062"/>
    <lineage>
        <taxon>Eukaryota</taxon>
        <taxon>Metazoa</taxon>
        <taxon>Ecdysozoa</taxon>
        <taxon>Arthropoda</taxon>
        <taxon>Hexapoda</taxon>
        <taxon>Insecta</taxon>
        <taxon>Pterygota</taxon>
        <taxon>Neoptera</taxon>
        <taxon>Endopterygota</taxon>
        <taxon>Coleoptera</taxon>
        <taxon>Polyphaga</taxon>
        <taxon>Cucujiformia</taxon>
        <taxon>Curculionidae</taxon>
        <taxon>Scolytinae</taxon>
        <taxon>Hypothenemus</taxon>
    </lineage>
</organism>
<dbReference type="InterPro" id="IPR001849">
    <property type="entry name" value="PH_domain"/>
</dbReference>
<protein>
    <recommendedName>
        <fullName evidence="4">PH domain-containing protein</fullName>
    </recommendedName>
</protein>
<sequence>MDPTVQQMDMYLKQSTGHFNEAQMTSSTISTISSLASPVDSGVQLLDSESEHTSVMSGGDTVNETDLSCNNGTERSQIDTAKGTAWKDIEMSPAKFTDSDFANKNVIGNVILSKSAPNYFDKFSDKETSQKGVLGTSKSFSDEIFEMEHPIKSNTEVDVMNLSLNSYELLDYTLQNANLSAPSETEQIDMHISMSEEVNENLKVVLDGKEAVTSTVTSDVPIVENPETKPPDEQIVFRRQRKKKTKSDTPKKRVSFHEDILNSMKIDDIHINLGFVTHEPDVSLNFFQRGFIRKPDVVKGRYSWAAEGDAPYYEKADTNRQIKSDLYVQHPRGSSSSSSSTGSVSSSIDEEDSGSDDYTQQKLSEPTFGSQPKSSCLKKTKQRKIIDTKIVQEDIGLKKKSESNLLIDSNIFGSLKNILNFSTSVPLAERGVPEGQEDVAIYSSSQDLSGRRKSFGNFSFLQSTAVEVQPEPVANKMLLSKTNLKLTKNEGFYPNYNNEDVPPNVILCNSNVYEHKGISYSYEYDNFQKSFEKQQPNKSSMMYQRILKEFNFFRRRAKPEPETEEFEIINEQGSPLKTQNKAEDLEAMEAEPQYSSTPSTKTDLSKYTSSTKYDWSDNETVFSDISDTRNSRHLDSPKRKISRNNHYTVQSPFKVSQTDISSVSNLESIRSFPNLKPASSKTSLINRFLRNVTLKKMMEVKSRGSIKNSRNYLGLCPKVRCIPQNFNHDLNLTIEKEIITGSAKKSSNQAIDKMTILNLKSKVFHNKCEELLQIFPVRSAYTTSGFSRPLLLILTTRAFYVTALNPPPNSYHTYFVLPYTDLNTILIGPNAQLIHFSNYDADMQCILTTGCSQITGEIISRIEIAMRRDNVNKPQLAAVKHLSMGDMANLRNVVCKQTSVDKYEEYFYYSIVNIQDFVSEELPSIIGPSKEGPLMFKTSDCESGRWETAYFILKAGVLYMLSSVSQRIPMRVFPLINGACQGARRIVHSHRPHTFQLVVDGKTLLLAAPDEYVASEWLQKLIHAASGVYQCKYRNLTQSCTLLMTNDHILTVREAFSSGLPSLVPPKTLHEPEKGPQILSCASITDLVSFRLPSAEQSWCVLEFSCREVHEYTGDWIIYFSTNAELEVFISTLEMLWQYNNEHGDSFPLSTIPDTDPLSIKCIDTYKSLMESHLTNTVHLQFL</sequence>
<dbReference type="SMART" id="SM00233">
    <property type="entry name" value="PH"/>
    <property type="match status" value="1"/>
</dbReference>
<comment type="caution">
    <text evidence="5">The sequence shown here is derived from an EMBL/GenBank/DDBJ whole genome shotgun (WGS) entry which is preliminary data.</text>
</comment>
<evidence type="ECO:0000256" key="2">
    <source>
        <dbReference type="ARBA" id="ARBA00022490"/>
    </source>
</evidence>
<dbReference type="Pfam" id="PF00169">
    <property type="entry name" value="PH"/>
    <property type="match status" value="1"/>
</dbReference>